<organism evidence="2 3">
    <name type="scientific">Christensenella hongkongensis</name>
    <dbReference type="NCBI Taxonomy" id="270498"/>
    <lineage>
        <taxon>Bacteria</taxon>
        <taxon>Bacillati</taxon>
        <taxon>Bacillota</taxon>
        <taxon>Clostridia</taxon>
        <taxon>Christensenellales</taxon>
        <taxon>Christensenellaceae</taxon>
        <taxon>Christensenella</taxon>
    </lineage>
</organism>
<dbReference type="PROSITE" id="PS51186">
    <property type="entry name" value="GNAT"/>
    <property type="match status" value="1"/>
</dbReference>
<protein>
    <submittedName>
        <fullName evidence="2">GCN5-related N-acetyltransferase</fullName>
    </submittedName>
</protein>
<dbReference type="STRING" id="270498.CHK_0045"/>
<evidence type="ECO:0000259" key="1">
    <source>
        <dbReference type="PROSITE" id="PS51186"/>
    </source>
</evidence>
<dbReference type="AlphaFoldDB" id="A0A0M2NJS1"/>
<dbReference type="InterPro" id="IPR000182">
    <property type="entry name" value="GNAT_dom"/>
</dbReference>
<dbReference type="SUPFAM" id="SSF55729">
    <property type="entry name" value="Acyl-CoA N-acyltransferases (Nat)"/>
    <property type="match status" value="1"/>
</dbReference>
<feature type="domain" description="N-acetyltransferase" evidence="1">
    <location>
        <begin position="4"/>
        <end position="160"/>
    </location>
</feature>
<evidence type="ECO:0000313" key="3">
    <source>
        <dbReference type="Proteomes" id="UP000034076"/>
    </source>
</evidence>
<gene>
    <name evidence="2" type="ORF">CHK_0045</name>
</gene>
<comment type="caution">
    <text evidence="2">The sequence shown here is derived from an EMBL/GenBank/DDBJ whole genome shotgun (WGS) entry which is preliminary data.</text>
</comment>
<name>A0A0M2NJS1_9FIRM</name>
<sequence length="162" mass="18505">MEPVILRPFTVNDLPILKKWLYQDYILRWFEHPESWLGEAENKNGEFDFIHHFIVMDGGIPIGFCQYYDCYFAQEEWYEITSPGVTFSIDYLIGEPGCLRMGLGKAIIGELGRMVLEDAHGGEIIVQPDTKNKASCGVLEAAGYRFCEKQGYYYKELAAPSA</sequence>
<accession>A0A0M2NJS1</accession>
<dbReference type="GO" id="GO:0016747">
    <property type="term" value="F:acyltransferase activity, transferring groups other than amino-acyl groups"/>
    <property type="evidence" value="ECO:0007669"/>
    <property type="project" value="InterPro"/>
</dbReference>
<dbReference type="OrthoDB" id="9795206at2"/>
<reference evidence="2 3" key="1">
    <citation type="submission" date="2015-04" db="EMBL/GenBank/DDBJ databases">
        <title>Draft genome sequence of bacteremic isolate Catabacter hongkongensis type strain HKU16T.</title>
        <authorList>
            <person name="Lau S.K."/>
            <person name="Teng J.L."/>
            <person name="Huang Y."/>
            <person name="Curreem S.O."/>
            <person name="Tsui S.K."/>
            <person name="Woo P.C."/>
        </authorList>
    </citation>
    <scope>NUCLEOTIDE SEQUENCE [LARGE SCALE GENOMIC DNA]</scope>
    <source>
        <strain evidence="2 3">HKU16</strain>
    </source>
</reference>
<dbReference type="Proteomes" id="UP000034076">
    <property type="component" value="Unassembled WGS sequence"/>
</dbReference>
<keyword evidence="2" id="KW-0808">Transferase</keyword>
<dbReference type="EMBL" id="LAYJ01000013">
    <property type="protein sequence ID" value="KKI52428.1"/>
    <property type="molecule type" value="Genomic_DNA"/>
</dbReference>
<evidence type="ECO:0000313" key="2">
    <source>
        <dbReference type="EMBL" id="KKI52428.1"/>
    </source>
</evidence>
<dbReference type="InterPro" id="IPR016181">
    <property type="entry name" value="Acyl_CoA_acyltransferase"/>
</dbReference>
<dbReference type="Pfam" id="PF13523">
    <property type="entry name" value="Acetyltransf_8"/>
    <property type="match status" value="1"/>
</dbReference>
<proteinExistence type="predicted"/>
<dbReference type="RefSeq" id="WP_046441842.1">
    <property type="nucleotide sequence ID" value="NZ_LAYJ01000013.1"/>
</dbReference>
<keyword evidence="3" id="KW-1185">Reference proteome</keyword>
<dbReference type="Gene3D" id="3.40.630.30">
    <property type="match status" value="1"/>
</dbReference>